<dbReference type="PANTHER" id="PTHR14778:SF2">
    <property type="entry name" value="KINETOCHORE-ASSOCIATED PROTEIN DSN1 HOMOLOG"/>
    <property type="match status" value="1"/>
</dbReference>
<feature type="compositionally biased region" description="Basic and acidic residues" evidence="2">
    <location>
        <begin position="204"/>
        <end position="220"/>
    </location>
</feature>
<proteinExistence type="predicted"/>
<dbReference type="GO" id="GO:0051301">
    <property type="term" value="P:cell division"/>
    <property type="evidence" value="ECO:0007669"/>
    <property type="project" value="InterPro"/>
</dbReference>
<sequence length="524" mass="57750">MTTIVRTRQPLQVLSMSNQPERRYSKRLAATAVYDEQDGDFVFTRGLKRVKVEEEAAREPELEPELTPVVARAQPPRRSVGRPPKSSNNRKGGNAGTASPPPPPAATAKGKSAAVPATRRTSKRNSSLAAAAPPPPPSPPSTSQAEDEVVSKTRGRRKVTTGKATTTHQHENSPPVAAPGRRNGARDDTRQPPDQFQGDATPTDSDRMVDSEESGFDSRKIALPFSDTPIINRNKEMRKKGGANGSRRSSLGMRGRRASSLIENGHSALPHREVDPAEFYKHIEAEGLSEPRRMKQLLTWCGERALSEKPPHGSHGSSAVLGARAIQDQLLKDFGARSEFSDWFSRVEDPKPQVILKPNPRNIEHDAKIAELEAKIQRLKEEMKAWQALANPLQEVEPLYPDPNNDPTKAPLPDEELLDSEEAKMLSALTNPETSFGQLRRRTKARLHDMQQSLEFKVDHLADNVHKLDQRASTAALEADLVLAASASRLKIREEKEKERVGTKEMPTMEVLRSLGRILPDGGG</sequence>
<gene>
    <name evidence="3" type="ORF">B0H66DRAFT_125632</name>
</gene>
<reference evidence="3" key="1">
    <citation type="journal article" date="2023" name="Mol. Phylogenet. Evol.">
        <title>Genome-scale phylogeny and comparative genomics of the fungal order Sordariales.</title>
        <authorList>
            <person name="Hensen N."/>
            <person name="Bonometti L."/>
            <person name="Westerberg I."/>
            <person name="Brannstrom I.O."/>
            <person name="Guillou S."/>
            <person name="Cros-Aarteil S."/>
            <person name="Calhoun S."/>
            <person name="Haridas S."/>
            <person name="Kuo A."/>
            <person name="Mondo S."/>
            <person name="Pangilinan J."/>
            <person name="Riley R."/>
            <person name="LaButti K."/>
            <person name="Andreopoulos B."/>
            <person name="Lipzen A."/>
            <person name="Chen C."/>
            <person name="Yan M."/>
            <person name="Daum C."/>
            <person name="Ng V."/>
            <person name="Clum A."/>
            <person name="Steindorff A."/>
            <person name="Ohm R.A."/>
            <person name="Martin F."/>
            <person name="Silar P."/>
            <person name="Natvig D.O."/>
            <person name="Lalanne C."/>
            <person name="Gautier V."/>
            <person name="Ament-Velasquez S.L."/>
            <person name="Kruys A."/>
            <person name="Hutchinson M.I."/>
            <person name="Powell A.J."/>
            <person name="Barry K."/>
            <person name="Miller A.N."/>
            <person name="Grigoriev I.V."/>
            <person name="Debuchy R."/>
            <person name="Gladieux P."/>
            <person name="Hiltunen Thoren M."/>
            <person name="Johannesson H."/>
        </authorList>
    </citation>
    <scope>NUCLEOTIDE SEQUENCE</scope>
    <source>
        <strain evidence="3">CBS 118394</strain>
    </source>
</reference>
<feature type="compositionally biased region" description="Polar residues" evidence="2">
    <location>
        <begin position="192"/>
        <end position="203"/>
    </location>
</feature>
<name>A0AAE0IHU9_9PEZI</name>
<dbReference type="AlphaFoldDB" id="A0AAE0IHU9"/>
<comment type="caution">
    <text evidence="3">The sequence shown here is derived from an EMBL/GenBank/DDBJ whole genome shotgun (WGS) entry which is preliminary data.</text>
</comment>
<dbReference type="Pfam" id="PF08202">
    <property type="entry name" value="MIS13"/>
    <property type="match status" value="1"/>
</dbReference>
<dbReference type="GO" id="GO:0007059">
    <property type="term" value="P:chromosome segregation"/>
    <property type="evidence" value="ECO:0007669"/>
    <property type="project" value="InterPro"/>
</dbReference>
<dbReference type="InterPro" id="IPR013218">
    <property type="entry name" value="Dsn1/Mis13"/>
</dbReference>
<protein>
    <submittedName>
        <fullName evidence="3">Mis12-Mtw1 protein family-domain-containing protein</fullName>
    </submittedName>
</protein>
<evidence type="ECO:0000256" key="1">
    <source>
        <dbReference type="SAM" id="Coils"/>
    </source>
</evidence>
<dbReference type="PANTHER" id="PTHR14778">
    <property type="entry name" value="KINETOCHORE-ASSOCIATED PROTEIN DSN1 HOMOLOG"/>
    <property type="match status" value="1"/>
</dbReference>
<feature type="region of interest" description="Disordered" evidence="2">
    <location>
        <begin position="1"/>
        <end position="22"/>
    </location>
</feature>
<evidence type="ECO:0000256" key="2">
    <source>
        <dbReference type="SAM" id="MobiDB-lite"/>
    </source>
</evidence>
<feature type="compositionally biased region" description="Low complexity" evidence="2">
    <location>
        <begin position="106"/>
        <end position="117"/>
    </location>
</feature>
<dbReference type="Proteomes" id="UP001283341">
    <property type="component" value="Unassembled WGS sequence"/>
</dbReference>
<feature type="region of interest" description="Disordered" evidence="2">
    <location>
        <begin position="53"/>
        <end position="254"/>
    </location>
</feature>
<reference evidence="3" key="2">
    <citation type="submission" date="2023-06" db="EMBL/GenBank/DDBJ databases">
        <authorList>
            <consortium name="Lawrence Berkeley National Laboratory"/>
            <person name="Haridas S."/>
            <person name="Hensen N."/>
            <person name="Bonometti L."/>
            <person name="Westerberg I."/>
            <person name="Brannstrom I.O."/>
            <person name="Guillou S."/>
            <person name="Cros-Aarteil S."/>
            <person name="Calhoun S."/>
            <person name="Kuo A."/>
            <person name="Mondo S."/>
            <person name="Pangilinan J."/>
            <person name="Riley R."/>
            <person name="Labutti K."/>
            <person name="Andreopoulos B."/>
            <person name="Lipzen A."/>
            <person name="Chen C."/>
            <person name="Yanf M."/>
            <person name="Daum C."/>
            <person name="Ng V."/>
            <person name="Clum A."/>
            <person name="Steindorff A."/>
            <person name="Ohm R."/>
            <person name="Martin F."/>
            <person name="Silar P."/>
            <person name="Natvig D."/>
            <person name="Lalanne C."/>
            <person name="Gautier V."/>
            <person name="Ament-Velasquez S.L."/>
            <person name="Kruys A."/>
            <person name="Hutchinson M.I."/>
            <person name="Powell A.J."/>
            <person name="Barry K."/>
            <person name="Miller A.N."/>
            <person name="Grigoriev I.V."/>
            <person name="Debuchy R."/>
            <person name="Gladieux P."/>
            <person name="Thoren M.H."/>
            <person name="Johannesson H."/>
        </authorList>
    </citation>
    <scope>NUCLEOTIDE SEQUENCE</scope>
    <source>
        <strain evidence="3">CBS 118394</strain>
    </source>
</reference>
<evidence type="ECO:0000313" key="3">
    <source>
        <dbReference type="EMBL" id="KAK3325483.1"/>
    </source>
</evidence>
<feature type="compositionally biased region" description="Polar residues" evidence="2">
    <location>
        <begin position="1"/>
        <end position="19"/>
    </location>
</feature>
<keyword evidence="4" id="KW-1185">Reference proteome</keyword>
<dbReference type="EMBL" id="JAUEDM010000002">
    <property type="protein sequence ID" value="KAK3325483.1"/>
    <property type="molecule type" value="Genomic_DNA"/>
</dbReference>
<organism evidence="3 4">
    <name type="scientific">Apodospora peruviana</name>
    <dbReference type="NCBI Taxonomy" id="516989"/>
    <lineage>
        <taxon>Eukaryota</taxon>
        <taxon>Fungi</taxon>
        <taxon>Dikarya</taxon>
        <taxon>Ascomycota</taxon>
        <taxon>Pezizomycotina</taxon>
        <taxon>Sordariomycetes</taxon>
        <taxon>Sordariomycetidae</taxon>
        <taxon>Sordariales</taxon>
        <taxon>Lasiosphaeriaceae</taxon>
        <taxon>Apodospora</taxon>
    </lineage>
</organism>
<evidence type="ECO:0000313" key="4">
    <source>
        <dbReference type="Proteomes" id="UP001283341"/>
    </source>
</evidence>
<keyword evidence="1" id="KW-0175">Coiled coil</keyword>
<dbReference type="GO" id="GO:0000444">
    <property type="term" value="C:MIS12/MIND type complex"/>
    <property type="evidence" value="ECO:0007669"/>
    <property type="project" value="InterPro"/>
</dbReference>
<feature type="coiled-coil region" evidence="1">
    <location>
        <begin position="362"/>
        <end position="389"/>
    </location>
</feature>
<accession>A0AAE0IHU9</accession>